<gene>
    <name evidence="5" type="ORF">HHUSO_G19573</name>
</gene>
<dbReference type="Gene3D" id="3.90.228.10">
    <property type="match status" value="1"/>
</dbReference>
<evidence type="ECO:0000256" key="1">
    <source>
        <dbReference type="ARBA" id="ARBA00022614"/>
    </source>
</evidence>
<evidence type="ECO:0000313" key="6">
    <source>
        <dbReference type="Proteomes" id="UP001369086"/>
    </source>
</evidence>
<dbReference type="InterPro" id="IPR032675">
    <property type="entry name" value="LRR_dom_sf"/>
</dbReference>
<dbReference type="SMART" id="SM00446">
    <property type="entry name" value="LRRcap"/>
    <property type="match status" value="3"/>
</dbReference>
<keyword evidence="6" id="KW-1185">Reference proteome</keyword>
<reference evidence="5 6" key="1">
    <citation type="submission" date="2021-05" db="EMBL/GenBank/DDBJ databases">
        <authorList>
            <person name="Zahm M."/>
            <person name="Klopp C."/>
            <person name="Cabau C."/>
            <person name="Kuhl H."/>
            <person name="Suciu R."/>
            <person name="Ciorpac M."/>
            <person name="Holostenco D."/>
            <person name="Gessner J."/>
            <person name="Wuertz S."/>
            <person name="Hohne C."/>
            <person name="Stock M."/>
            <person name="Gislard M."/>
            <person name="Lluch J."/>
            <person name="Milhes M."/>
            <person name="Lampietro C."/>
            <person name="Lopez Roques C."/>
            <person name="Donnadieu C."/>
            <person name="Du K."/>
            <person name="Schartl M."/>
            <person name="Guiguen Y."/>
        </authorList>
    </citation>
    <scope>NUCLEOTIDE SEQUENCE [LARGE SCALE GENOMIC DNA]</scope>
    <source>
        <strain evidence="5">Hh-F2</strain>
        <tissue evidence="5">Blood</tissue>
    </source>
</reference>
<dbReference type="InterPro" id="IPR003591">
    <property type="entry name" value="Leu-rich_rpt_typical-subtyp"/>
</dbReference>
<organism evidence="5 6">
    <name type="scientific">Huso huso</name>
    <name type="common">Beluga</name>
    <name type="synonym">Acipenser huso</name>
    <dbReference type="NCBI Taxonomy" id="61971"/>
    <lineage>
        <taxon>Eukaryota</taxon>
        <taxon>Metazoa</taxon>
        <taxon>Chordata</taxon>
        <taxon>Craniata</taxon>
        <taxon>Vertebrata</taxon>
        <taxon>Euteleostomi</taxon>
        <taxon>Actinopterygii</taxon>
        <taxon>Chondrostei</taxon>
        <taxon>Acipenseriformes</taxon>
        <taxon>Acipenseridae</taxon>
        <taxon>Huso</taxon>
    </lineage>
</organism>
<dbReference type="SMART" id="SM00365">
    <property type="entry name" value="LRR_SD22"/>
    <property type="match status" value="20"/>
</dbReference>
<feature type="domain" description="U2A'/phosphoprotein 32 family A C-terminal" evidence="4">
    <location>
        <begin position="1363"/>
        <end position="1381"/>
    </location>
</feature>
<name>A0ABR0Z290_HUSHU</name>
<feature type="region of interest" description="Disordered" evidence="3">
    <location>
        <begin position="664"/>
        <end position="685"/>
    </location>
</feature>
<feature type="region of interest" description="Disordered" evidence="3">
    <location>
        <begin position="306"/>
        <end position="342"/>
    </location>
</feature>
<dbReference type="Pfam" id="PF14580">
    <property type="entry name" value="LRR_9"/>
    <property type="match status" value="2"/>
</dbReference>
<feature type="domain" description="U2A'/phosphoprotein 32 family A C-terminal" evidence="4">
    <location>
        <begin position="213"/>
        <end position="231"/>
    </location>
</feature>
<feature type="compositionally biased region" description="Basic and acidic residues" evidence="3">
    <location>
        <begin position="313"/>
        <end position="326"/>
    </location>
</feature>
<dbReference type="SUPFAM" id="SSF52058">
    <property type="entry name" value="L domain-like"/>
    <property type="match status" value="1"/>
</dbReference>
<dbReference type="SUPFAM" id="SSF52075">
    <property type="entry name" value="Outer arm dynein light chain 1"/>
    <property type="match status" value="2"/>
</dbReference>
<dbReference type="PANTHER" id="PTHR46652:SF3">
    <property type="entry name" value="LEUCINE-RICH REPEAT-CONTAINING PROTEIN 9"/>
    <property type="match status" value="1"/>
</dbReference>
<feature type="domain" description="U2A'/phosphoprotein 32 family A C-terminal" evidence="4">
    <location>
        <begin position="1069"/>
        <end position="1087"/>
    </location>
</feature>
<dbReference type="Proteomes" id="UP001369086">
    <property type="component" value="Unassembled WGS sequence"/>
</dbReference>
<keyword evidence="1" id="KW-0433">Leucine-rich repeat</keyword>
<feature type="compositionally biased region" description="Low complexity" evidence="3">
    <location>
        <begin position="327"/>
        <end position="342"/>
    </location>
</feature>
<feature type="compositionally biased region" description="Polar residues" evidence="3">
    <location>
        <begin position="664"/>
        <end position="683"/>
    </location>
</feature>
<accession>A0ABR0Z290</accession>
<evidence type="ECO:0000259" key="4">
    <source>
        <dbReference type="SMART" id="SM00446"/>
    </source>
</evidence>
<dbReference type="InterPro" id="IPR003603">
    <property type="entry name" value="U2A'_phosphoprotein32A_C"/>
</dbReference>
<dbReference type="Gene3D" id="3.80.10.10">
    <property type="entry name" value="Ribonuclease Inhibitor"/>
    <property type="match status" value="8"/>
</dbReference>
<dbReference type="PANTHER" id="PTHR46652">
    <property type="entry name" value="LEUCINE-RICH REPEAT AND IQ DOMAIN-CONTAINING PROTEIN 1-RELATED"/>
    <property type="match status" value="1"/>
</dbReference>
<comment type="caution">
    <text evidence="5">The sequence shown here is derived from an EMBL/GenBank/DDBJ whole genome shotgun (WGS) entry which is preliminary data.</text>
</comment>
<proteinExistence type="predicted"/>
<dbReference type="PROSITE" id="PS51450">
    <property type="entry name" value="LRR"/>
    <property type="match status" value="15"/>
</dbReference>
<dbReference type="InterPro" id="IPR001611">
    <property type="entry name" value="Leu-rich_rpt"/>
</dbReference>
<evidence type="ECO:0000256" key="3">
    <source>
        <dbReference type="SAM" id="MobiDB-lite"/>
    </source>
</evidence>
<dbReference type="InterPro" id="IPR050836">
    <property type="entry name" value="SDS22/Internalin_LRR"/>
</dbReference>
<sequence length="1536" mass="173803">MTQSEKQKQNGNEEIIKELCTGNGISYEKVSQEGEGVTVLEMFFSGYPRMVGLSYFPNLTTLMLVGQHIQKIEGLLSCPLLKELWIIECQLTKIAGLQNCLRLQKLFLYDNKINKIENLELLEKLEVLWLNNNQIAAIEGLTTLKNLEELNLADNAIEKIGHCLDPNELLERLNLSGNKICSFKELTHLARLPCLKELGLKDPQYSPNPVCLLCNYATHVLYHIPKLQRLDTYDVSNKQIKDAAESTVMKKMMYYNMRVKTIHRRLAEMLTRLVKQRNLLQQRPVEQIRALNFTLKNLERELSEIQTPSKKCSSKESPDSRDEQKCVTEGSSNNSSSTGDSVGDPCLEQKLFRKLDAIKDRLAFWKRKMDEIETIYQQEVTRANESNDVMVRFLLIELETVGNIRFEEGSTSDVWFSSCYDLVLSRFCALDFKAYGVTGVKINRIIRVHNRILRLRFEEKLHSLLANEESSIFSQNYKNLLEYLFYVCDPRLPSGKDELLHVLENGFKTADAYKALGKERAVPLSNSISLCEQPRIEYLQSQAKAWGKTVIDPVPFRHGQIIVAKVFLGPSIQAQKSEPIDQVNYPKAHSVFRTRKVEKNTGTGEDKELACFTNQHRNCDCSLRQSEWFVFDHELVLPEYIIDFEYIMQDRPQPLFTSLLDNMTGTGSEDPSSAQAVTGSPSDINLDEKTMNMEPVIKPRPKMISLEEKTVLAVAKANILSQITVLNLHGNSLNKLKDLSRLTALRKLIISFNEFTHLDDISHLPHLEYVDASYNRIQTLEGLRGVHKLKHLDLSWNHLTRDRDDIGVLRKHAPALENLDIRHNPWHKTGSLRLTVIGRLKTLAHLDGVLVNEEEAAAALRMAVGFRITQGSLLVHSRTDRARPRSLSLLSSAQILTQLSKNKLGTSAELEPGWYTKITALNLDGQKLVRLVNLDKLQNLRWASFNDNDISKIEGLENCQQLEELSLDGNCISRLEGISKMTKLTRFSLNKNQLVCLNGEILEKLTHLHYLSVENNKIQSLEGVQKASSLIELYIGNNSIATNRDIYHLKGLTNLIILDLYGNPLIGNQENYRLFVIFHLPALKALDGVAVELSESENAKDAFGGRLTPDMVAEKLGHSNYTDILQLDLPASSIRTVDLSPADLFRRLRSINLEHNNLTSFSGLIFLPNLKVLCLNHNHIDSILPRLKTQAHLSNRQMLYQKVNSSGYGQQGLSKGTRDPVPIESLVPIMESLEVLHLGYNGISSLANLQLSRLTHLKALFLQGNEISQIEGLEGLQYLRELVLDQNRIKTINETSFIGQVSLVELHLAENRIRELNNLQPLMELHRLFLGINKIQDISELEKLDTLPTLIELSVVGNPIARKMMHRSAVVLRLPGLQVLDGIAVTVEEKTRAELQYMELQCSPITNPALDINTCPPGLMPALAKADPFRVTNVHLTGGLQQFLSSDLILPHDLEDSPQHEMTKHKKQKHTSGVISTNSRSLHAEIAFKQLRGGTHFPPTALMQQNAASRLNYAYPNGQEQEGRFHSNSAPRPPRM</sequence>
<keyword evidence="2" id="KW-0677">Repeat</keyword>
<dbReference type="Pfam" id="PF13855">
    <property type="entry name" value="LRR_8"/>
    <property type="match status" value="2"/>
</dbReference>
<evidence type="ECO:0000256" key="2">
    <source>
        <dbReference type="ARBA" id="ARBA00022737"/>
    </source>
</evidence>
<evidence type="ECO:0000313" key="5">
    <source>
        <dbReference type="EMBL" id="KAK6478943.1"/>
    </source>
</evidence>
<protein>
    <submittedName>
        <fullName evidence="5">Leucine-rich repeat-containing protein 9-like</fullName>
    </submittedName>
</protein>
<dbReference type="SMART" id="SM00369">
    <property type="entry name" value="LRR_TYP"/>
    <property type="match status" value="11"/>
</dbReference>
<dbReference type="EMBL" id="JAHFZB010000018">
    <property type="protein sequence ID" value="KAK6478943.1"/>
    <property type="molecule type" value="Genomic_DNA"/>
</dbReference>